<keyword evidence="5" id="KW-0547">Nucleotide-binding</keyword>
<dbReference type="GO" id="GO:0005524">
    <property type="term" value="F:ATP binding"/>
    <property type="evidence" value="ECO:0007669"/>
    <property type="project" value="UniProtKB-KW"/>
</dbReference>
<name>A0A857N6G1_9BACT</name>
<dbReference type="SMART" id="SM00382">
    <property type="entry name" value="AAA"/>
    <property type="match status" value="2"/>
</dbReference>
<evidence type="ECO:0000256" key="14">
    <source>
        <dbReference type="ARBA" id="ARBA00038000"/>
    </source>
</evidence>
<keyword evidence="4" id="KW-0677">Repeat</keyword>
<feature type="domain" description="ABC transporter" evidence="17">
    <location>
        <begin position="628"/>
        <end position="966"/>
    </location>
</feature>
<dbReference type="Proteomes" id="UP000463983">
    <property type="component" value="Chromosome"/>
</dbReference>
<dbReference type="GO" id="GO:0008270">
    <property type="term" value="F:zinc ion binding"/>
    <property type="evidence" value="ECO:0007669"/>
    <property type="project" value="UniProtKB-KW"/>
</dbReference>
<keyword evidence="6" id="KW-0227">DNA damage</keyword>
<keyword evidence="13" id="KW-0234">DNA repair</keyword>
<evidence type="ECO:0000256" key="5">
    <source>
        <dbReference type="ARBA" id="ARBA00022741"/>
    </source>
</evidence>
<keyword evidence="3" id="KW-0479">Metal-binding</keyword>
<dbReference type="NCBIfam" id="NF001503">
    <property type="entry name" value="PRK00349.1"/>
    <property type="match status" value="1"/>
</dbReference>
<reference evidence="19" key="1">
    <citation type="journal article" date="2020" name="Microorganisms">
        <title>Complete Genome of a Member of a New Bacterial Lineage in the Microgenomates Group Reveals an Unusual Nucleotide Composition Disparity Between Two Strands of DNA and Limited Metabolic Potential.</title>
        <authorList>
            <person name="Kadnikov V.V."/>
            <person name="Mardanov A.V."/>
            <person name="Beletsky A.V."/>
            <person name="Karnachuk O.V."/>
            <person name="Ravin N.V."/>
        </authorList>
    </citation>
    <scope>NUCLEOTIDE SEQUENCE [LARGE SCALE GENOMIC DNA]</scope>
</reference>
<keyword evidence="8" id="KW-0863">Zinc-finger</keyword>
<keyword evidence="19" id="KW-1185">Reference proteome</keyword>
<dbReference type="InterPro" id="IPR041102">
    <property type="entry name" value="UvrA_inter"/>
</dbReference>
<dbReference type="PROSITE" id="PS00211">
    <property type="entry name" value="ABC_TRANSPORTER_1"/>
    <property type="match status" value="2"/>
</dbReference>
<dbReference type="GO" id="GO:0004518">
    <property type="term" value="F:nuclease activity"/>
    <property type="evidence" value="ECO:0007669"/>
    <property type="project" value="UniProtKB-KW"/>
</dbReference>
<gene>
    <name evidence="18" type="ORF">MICH65_0613</name>
</gene>
<dbReference type="InterPro" id="IPR041552">
    <property type="entry name" value="UvrA_DNA-bd"/>
</dbReference>
<dbReference type="FunFam" id="1.20.1580.10:FF:000002">
    <property type="entry name" value="UvrABC system protein A"/>
    <property type="match status" value="1"/>
</dbReference>
<protein>
    <recommendedName>
        <fullName evidence="15">UvrABC system protein A</fullName>
    </recommendedName>
    <alternativeName>
        <fullName evidence="16">Excinuclease ABC subunit A</fullName>
    </alternativeName>
</protein>
<dbReference type="Gene3D" id="1.20.1580.10">
    <property type="entry name" value="ABC transporter ATPase like domain"/>
    <property type="match status" value="3"/>
</dbReference>
<evidence type="ECO:0000256" key="2">
    <source>
        <dbReference type="ARBA" id="ARBA00022490"/>
    </source>
</evidence>
<dbReference type="CDD" id="cd03271">
    <property type="entry name" value="ABC_UvrA_II"/>
    <property type="match status" value="1"/>
</dbReference>
<keyword evidence="12" id="KW-0238">DNA-binding</keyword>
<dbReference type="GO" id="GO:0005737">
    <property type="term" value="C:cytoplasm"/>
    <property type="evidence" value="ECO:0007669"/>
    <property type="project" value="UniProtKB-SubCell"/>
</dbReference>
<accession>A0A857N6G1</accession>
<dbReference type="PROSITE" id="PS50893">
    <property type="entry name" value="ABC_TRANSPORTER_2"/>
    <property type="match status" value="2"/>
</dbReference>
<evidence type="ECO:0000256" key="3">
    <source>
        <dbReference type="ARBA" id="ARBA00022723"/>
    </source>
</evidence>
<keyword evidence="2" id="KW-0963">Cytoplasm</keyword>
<evidence type="ECO:0000256" key="13">
    <source>
        <dbReference type="ARBA" id="ARBA00023204"/>
    </source>
</evidence>
<proteinExistence type="inferred from homology"/>
<evidence type="ECO:0000313" key="18">
    <source>
        <dbReference type="EMBL" id="QHO63594.1"/>
    </source>
</evidence>
<dbReference type="NCBIfam" id="TIGR00630">
    <property type="entry name" value="uvra"/>
    <property type="match status" value="1"/>
</dbReference>
<dbReference type="Pfam" id="PF17755">
    <property type="entry name" value="UvrA_DNA-bind"/>
    <property type="match status" value="1"/>
</dbReference>
<keyword evidence="10" id="KW-0067">ATP-binding</keyword>
<keyword evidence="11" id="KW-0267">Excision nuclease</keyword>
<dbReference type="GO" id="GO:0009380">
    <property type="term" value="C:excinuclease repair complex"/>
    <property type="evidence" value="ECO:0007669"/>
    <property type="project" value="InterPro"/>
</dbReference>
<dbReference type="InterPro" id="IPR017871">
    <property type="entry name" value="ABC_transporter-like_CS"/>
</dbReference>
<keyword evidence="7" id="KW-0228">DNA excision</keyword>
<dbReference type="Gene3D" id="3.30.190.20">
    <property type="match status" value="1"/>
</dbReference>
<dbReference type="PANTHER" id="PTHR43152:SF3">
    <property type="entry name" value="UVRABC SYSTEM PROTEIN A"/>
    <property type="match status" value="1"/>
</dbReference>
<dbReference type="InterPro" id="IPR003439">
    <property type="entry name" value="ABC_transporter-like_ATP-bd"/>
</dbReference>
<comment type="similarity">
    <text evidence="14">Belongs to the ABC transporter superfamily. UvrA family.</text>
</comment>
<sequence length="969" mass="108024">MVRGARQHNLKGVDLDLPKNKLIVFTGLSGSGKSSMAYDTIYAEGQRRYVESLSSYARQFLGVMDKPEVDRIDGLSPAISIDQKSGSNNPRSIVGTVTEIYDYLRLLFARVGHPHCPNCGEEITSLDAEQITRLMLRMAWKHELMAAKKGVKLLILAPVVRHQKGQFKELFKTLAKKGYSQIRVDGKILKLDDRVELIRTNFHNIEAVVDRIVIEPESVFEKNEEMGKQTKNRLFEAIEQALEISAGLVVMSVVGDNGLSFPESPVEMEDHLFSEKFACAKCNVSMPEIEPRMFSFNAPEGACPVCSGLGSKLVVKTELLLAESLTLDEGGIIPLAAQFETNTWMAKLIRQVALENGFDSKTAIKDLKDEQREILLYGTGKREYAVKGINSKGRETTWHTSFAGIIPELERRYTESSSEYVKTELEKYMVKEICPECHGYRLKPEALAVTILSASISEVTALSIENAREWMETVMSSLSEKEKTIAGPIVEEIMSRLKFLEAVGLDYLTLAREAGTLAGGELQRIRLASQIGSRLTGILYILDEPTIGLHERDNKRLIGTLRELQKLGNTLIVVEHDREMMMSADEIVEFGPGAGSQGGEITYQGDVNNMMKDTKSLTGMYLANKKKIEVSNESKVMDPEKIRLMGASEHNLKQVDVELPLNRMVCVTGVSGSGKSTLIVKTLYEALSRELNKRHKREQVNYESIMIPDRVKRVSLIDQSPIGRTPRSNPATYTKTFDYIRSLFAMTSEAKMRGYNQGRFSFNVKGGRCEACQGEGQTKIEMQFMADIYVKCEVCQGSRYNSPTLEVDYRGKNIAEVLEMTVDDAVEFFKGVPAISKRLKTLQDVGLGYIKLGQPAPTLSGGEAQRIKLAAELAKTGSGHTVYVLDEPTTGLHFEDLRKLLIVLHRLVKQDNTVVVIEHNLDMIKNADWIIDMGPEGGDKGGEILVAGNLNKIIECERSYTGQELKQII</sequence>
<evidence type="ECO:0000256" key="1">
    <source>
        <dbReference type="ARBA" id="ARBA00004496"/>
    </source>
</evidence>
<dbReference type="FunFam" id="3.40.50.300:FF:000028">
    <property type="entry name" value="UvrABC system protein A"/>
    <property type="match status" value="1"/>
</dbReference>
<evidence type="ECO:0000256" key="8">
    <source>
        <dbReference type="ARBA" id="ARBA00022771"/>
    </source>
</evidence>
<dbReference type="GO" id="GO:0016887">
    <property type="term" value="F:ATP hydrolysis activity"/>
    <property type="evidence" value="ECO:0007669"/>
    <property type="project" value="InterPro"/>
</dbReference>
<dbReference type="GO" id="GO:0003677">
    <property type="term" value="F:DNA binding"/>
    <property type="evidence" value="ECO:0007669"/>
    <property type="project" value="UniProtKB-KW"/>
</dbReference>
<evidence type="ECO:0000256" key="15">
    <source>
        <dbReference type="ARBA" id="ARBA00039316"/>
    </source>
</evidence>
<evidence type="ECO:0000256" key="9">
    <source>
        <dbReference type="ARBA" id="ARBA00022833"/>
    </source>
</evidence>
<dbReference type="InterPro" id="IPR027417">
    <property type="entry name" value="P-loop_NTPase"/>
</dbReference>
<feature type="domain" description="ABC transporter" evidence="17">
    <location>
        <begin position="349"/>
        <end position="617"/>
    </location>
</feature>
<evidence type="ECO:0000259" key="17">
    <source>
        <dbReference type="PROSITE" id="PS50893"/>
    </source>
</evidence>
<evidence type="ECO:0000313" key="19">
    <source>
        <dbReference type="Proteomes" id="UP000463983"/>
    </source>
</evidence>
<organism evidence="18 19">
    <name type="scientific">Candidatus Chazhemtobacterium aquaticus</name>
    <dbReference type="NCBI Taxonomy" id="2715735"/>
    <lineage>
        <taxon>Bacteria</taxon>
        <taxon>Candidatus Chazhemtobacteraceae</taxon>
        <taxon>Candidatus Chazhemtobacterium</taxon>
    </lineage>
</organism>
<evidence type="ECO:0000256" key="6">
    <source>
        <dbReference type="ARBA" id="ARBA00022763"/>
    </source>
</evidence>
<dbReference type="RefSeq" id="WP_161932188.1">
    <property type="nucleotide sequence ID" value="NZ_CP047901.1"/>
</dbReference>
<evidence type="ECO:0000256" key="11">
    <source>
        <dbReference type="ARBA" id="ARBA00022881"/>
    </source>
</evidence>
<dbReference type="InterPro" id="IPR003593">
    <property type="entry name" value="AAA+_ATPase"/>
</dbReference>
<dbReference type="InterPro" id="IPR004602">
    <property type="entry name" value="UvrA"/>
</dbReference>
<dbReference type="SUPFAM" id="SSF52540">
    <property type="entry name" value="P-loop containing nucleoside triphosphate hydrolases"/>
    <property type="match status" value="2"/>
</dbReference>
<dbReference type="PANTHER" id="PTHR43152">
    <property type="entry name" value="UVRABC SYSTEM PROTEIN A"/>
    <property type="match status" value="1"/>
</dbReference>
<evidence type="ECO:0000256" key="10">
    <source>
        <dbReference type="ARBA" id="ARBA00022840"/>
    </source>
</evidence>
<dbReference type="EMBL" id="CP047901">
    <property type="protein sequence ID" value="QHO63594.1"/>
    <property type="molecule type" value="Genomic_DNA"/>
</dbReference>
<evidence type="ECO:0000256" key="16">
    <source>
        <dbReference type="ARBA" id="ARBA00042156"/>
    </source>
</evidence>
<evidence type="ECO:0000256" key="7">
    <source>
        <dbReference type="ARBA" id="ARBA00022769"/>
    </source>
</evidence>
<dbReference type="KEGG" id="caqa:MICH65_0613"/>
<evidence type="ECO:0000256" key="12">
    <source>
        <dbReference type="ARBA" id="ARBA00023125"/>
    </source>
</evidence>
<evidence type="ECO:0000256" key="4">
    <source>
        <dbReference type="ARBA" id="ARBA00022737"/>
    </source>
</evidence>
<dbReference type="AlphaFoldDB" id="A0A857N6G1"/>
<dbReference type="GO" id="GO:0006289">
    <property type="term" value="P:nucleotide-excision repair"/>
    <property type="evidence" value="ECO:0007669"/>
    <property type="project" value="InterPro"/>
</dbReference>
<dbReference type="Pfam" id="PF17760">
    <property type="entry name" value="UvrA_inter"/>
    <property type="match status" value="1"/>
</dbReference>
<dbReference type="Pfam" id="PF00005">
    <property type="entry name" value="ABC_tran"/>
    <property type="match status" value="1"/>
</dbReference>
<dbReference type="Gene3D" id="1.10.8.280">
    <property type="entry name" value="ABC transporter ATPase domain-like"/>
    <property type="match status" value="1"/>
</dbReference>
<comment type="subcellular location">
    <subcellularLocation>
        <location evidence="1">Cytoplasm</location>
    </subcellularLocation>
</comment>
<dbReference type="Gene3D" id="3.40.50.300">
    <property type="entry name" value="P-loop containing nucleotide triphosphate hydrolases"/>
    <property type="match status" value="3"/>
</dbReference>
<keyword evidence="9" id="KW-0862">Zinc</keyword>